<keyword evidence="2" id="KW-0012">Acyltransferase</keyword>
<comment type="caution">
    <text evidence="4">The sequence shown here is derived from an EMBL/GenBank/DDBJ whole genome shotgun (WGS) entry which is preliminary data.</text>
</comment>
<dbReference type="InterPro" id="IPR050832">
    <property type="entry name" value="Bact_Acetyltransf"/>
</dbReference>
<dbReference type="EMBL" id="RZYA01000025">
    <property type="protein sequence ID" value="RVU17085.1"/>
    <property type="molecule type" value="Genomic_DNA"/>
</dbReference>
<evidence type="ECO:0000259" key="3">
    <source>
        <dbReference type="PROSITE" id="PS51186"/>
    </source>
</evidence>
<dbReference type="RefSeq" id="WP_127832528.1">
    <property type="nucleotide sequence ID" value="NZ_RZYA01000025.1"/>
</dbReference>
<sequence>MKYTVRPVRAEEWAEVRELRLAALRDPAAPIAFVETIEEALARPEEFWRERAGRFELDGSSWQFVAEAADGRWLGSVTARIEEAGEPAAFGRVSEMRQVLLVGVFVAEGWRGSGMTEALFRAAVEWAWSLEGLERVRLFVHEDNERAQRFYQRFGFVRSGVREPVPADPAKSEWEMVLKRG</sequence>
<evidence type="ECO:0000256" key="1">
    <source>
        <dbReference type="ARBA" id="ARBA00022679"/>
    </source>
</evidence>
<dbReference type="OrthoDB" id="9799092at2"/>
<name>A0A3S2XKK0_9ACTN</name>
<evidence type="ECO:0000313" key="4">
    <source>
        <dbReference type="EMBL" id="RVU17085.1"/>
    </source>
</evidence>
<accession>A0A3S2XKK0</accession>
<dbReference type="Pfam" id="PF00583">
    <property type="entry name" value="Acetyltransf_1"/>
    <property type="match status" value="1"/>
</dbReference>
<dbReference type="InterPro" id="IPR016181">
    <property type="entry name" value="Acyl_CoA_acyltransferase"/>
</dbReference>
<dbReference type="Gene3D" id="3.40.630.30">
    <property type="match status" value="1"/>
</dbReference>
<gene>
    <name evidence="4" type="ORF">EOT10_35590</name>
</gene>
<feature type="domain" description="N-acetyltransferase" evidence="3">
    <location>
        <begin position="3"/>
        <end position="181"/>
    </location>
</feature>
<evidence type="ECO:0000313" key="5">
    <source>
        <dbReference type="Proteomes" id="UP000283128"/>
    </source>
</evidence>
<dbReference type="AlphaFoldDB" id="A0A3S2XKK0"/>
<dbReference type="PANTHER" id="PTHR43877">
    <property type="entry name" value="AMINOALKYLPHOSPHONATE N-ACETYLTRANSFERASE-RELATED-RELATED"/>
    <property type="match status" value="1"/>
</dbReference>
<dbReference type="Proteomes" id="UP000283128">
    <property type="component" value="Unassembled WGS sequence"/>
</dbReference>
<protein>
    <submittedName>
        <fullName evidence="4">GNAT family N-acetyltransferase</fullName>
    </submittedName>
</protein>
<proteinExistence type="predicted"/>
<reference evidence="4 5" key="1">
    <citation type="submission" date="2019-01" db="EMBL/GenBank/DDBJ databases">
        <title>Genome sequences of Streptomyces and Rhizobium isolates collected from root and soil.</title>
        <authorList>
            <person name="Chhettri S."/>
            <person name="Sevigny J.L."/>
            <person name="Sen A."/>
            <person name="Ennis N."/>
            <person name="Tisa L."/>
        </authorList>
    </citation>
    <scope>NUCLEOTIDE SEQUENCE [LARGE SCALE GENOMIC DNA]</scope>
    <source>
        <strain evidence="4 5">San01</strain>
    </source>
</reference>
<keyword evidence="5" id="KW-1185">Reference proteome</keyword>
<dbReference type="PROSITE" id="PS51186">
    <property type="entry name" value="GNAT"/>
    <property type="match status" value="1"/>
</dbReference>
<dbReference type="CDD" id="cd04301">
    <property type="entry name" value="NAT_SF"/>
    <property type="match status" value="1"/>
</dbReference>
<dbReference type="PANTHER" id="PTHR43877:SF1">
    <property type="entry name" value="ACETYLTRANSFERASE"/>
    <property type="match status" value="1"/>
</dbReference>
<dbReference type="InterPro" id="IPR000182">
    <property type="entry name" value="GNAT_dom"/>
</dbReference>
<dbReference type="GO" id="GO:0016747">
    <property type="term" value="F:acyltransferase activity, transferring groups other than amino-acyl groups"/>
    <property type="evidence" value="ECO:0007669"/>
    <property type="project" value="InterPro"/>
</dbReference>
<dbReference type="SUPFAM" id="SSF55729">
    <property type="entry name" value="Acyl-CoA N-acyltransferases (Nat)"/>
    <property type="match status" value="1"/>
</dbReference>
<evidence type="ECO:0000256" key="2">
    <source>
        <dbReference type="ARBA" id="ARBA00023315"/>
    </source>
</evidence>
<keyword evidence="1 4" id="KW-0808">Transferase</keyword>
<organism evidence="4 5">
    <name type="scientific">Streptomyces antnestii</name>
    <dbReference type="NCBI Taxonomy" id="2494256"/>
    <lineage>
        <taxon>Bacteria</taxon>
        <taxon>Bacillati</taxon>
        <taxon>Actinomycetota</taxon>
        <taxon>Actinomycetes</taxon>
        <taxon>Kitasatosporales</taxon>
        <taxon>Streptomycetaceae</taxon>
        <taxon>Streptomyces</taxon>
    </lineage>
</organism>